<organism evidence="1 2">
    <name type="scientific">Pseudomonas alloputida</name>
    <dbReference type="NCBI Taxonomy" id="1940621"/>
    <lineage>
        <taxon>Bacteria</taxon>
        <taxon>Pseudomonadati</taxon>
        <taxon>Pseudomonadota</taxon>
        <taxon>Gammaproteobacteria</taxon>
        <taxon>Pseudomonadales</taxon>
        <taxon>Pseudomonadaceae</taxon>
        <taxon>Pseudomonas</taxon>
    </lineage>
</organism>
<name>A0ABY3DDM9_9PSED</name>
<proteinExistence type="predicted"/>
<keyword evidence="2" id="KW-1185">Reference proteome</keyword>
<accession>A0ABY3DDM9</accession>
<comment type="caution">
    <text evidence="1">The sequence shown here is derived from an EMBL/GenBank/DDBJ whole genome shotgun (WGS) entry which is preliminary data.</text>
</comment>
<evidence type="ECO:0000313" key="2">
    <source>
        <dbReference type="Proteomes" id="UP001165882"/>
    </source>
</evidence>
<evidence type="ECO:0000313" key="1">
    <source>
        <dbReference type="EMBL" id="TRZ63734.1"/>
    </source>
</evidence>
<dbReference type="Proteomes" id="UP001165882">
    <property type="component" value="Unassembled WGS sequence"/>
</dbReference>
<dbReference type="EMBL" id="QWEF01000001">
    <property type="protein sequence ID" value="TRZ63734.1"/>
    <property type="molecule type" value="Genomic_DNA"/>
</dbReference>
<gene>
    <name evidence="1" type="ORF">DZA28_25210</name>
</gene>
<protein>
    <submittedName>
        <fullName evidence="1">Uncharacterized protein</fullName>
    </submittedName>
</protein>
<reference evidence="1 2" key="1">
    <citation type="journal article" date="2019" name="Biocontrol Sci. Technol.">
        <title>Pseudomonas putida strain B2017 produced as technical grade active ingredient controls fungal and bacterial crop diseases.</title>
        <authorList>
            <person name="Oliver C."/>
            <person name="Hernandez I."/>
            <person name="Caminal M."/>
            <person name="Lara J.M."/>
            <person name="Fernandez C."/>
        </authorList>
    </citation>
    <scope>NUCLEOTIDE SEQUENCE [LARGE SCALE GENOMIC DNA]</scope>
    <source>
        <strain evidence="1 2">B2017</strain>
    </source>
</reference>
<sequence length="63" mass="6124">MTVAAATVFAGKPAPTRAQAVVGAGSPANGPGLLANFHPPFSVAAATVFAGKPAPTQFRAGFS</sequence>